<keyword evidence="1" id="KW-1133">Transmembrane helix</keyword>
<accession>A0A835EQX3</accession>
<protein>
    <recommendedName>
        <fullName evidence="2">DUF6598 domain-containing protein</fullName>
    </recommendedName>
</protein>
<name>A0A835EQX3_9POAL</name>
<dbReference type="Pfam" id="PF20241">
    <property type="entry name" value="DUF6598"/>
    <property type="match status" value="1"/>
</dbReference>
<dbReference type="EMBL" id="JACEFO010001823">
    <property type="protein sequence ID" value="KAF8700980.1"/>
    <property type="molecule type" value="Genomic_DNA"/>
</dbReference>
<dbReference type="InterPro" id="IPR046533">
    <property type="entry name" value="DUF6598"/>
</dbReference>
<gene>
    <name evidence="3" type="ORF">HU200_033871</name>
</gene>
<evidence type="ECO:0000256" key="1">
    <source>
        <dbReference type="SAM" id="Phobius"/>
    </source>
</evidence>
<dbReference type="Proteomes" id="UP000636709">
    <property type="component" value="Unassembled WGS sequence"/>
</dbReference>
<dbReference type="PANTHER" id="PTHR33065:SF177">
    <property type="entry name" value="OS08G0141000 PROTEIN"/>
    <property type="match status" value="1"/>
</dbReference>
<comment type="caution">
    <text evidence="3">The sequence shown here is derived from an EMBL/GenBank/DDBJ whole genome shotgun (WGS) entry which is preliminary data.</text>
</comment>
<keyword evidence="1" id="KW-0472">Membrane</keyword>
<feature type="domain" description="DUF6598" evidence="2">
    <location>
        <begin position="99"/>
        <end position="293"/>
    </location>
</feature>
<reference evidence="3" key="1">
    <citation type="submission" date="2020-07" db="EMBL/GenBank/DDBJ databases">
        <title>Genome sequence and genetic diversity analysis of an under-domesticated orphan crop, white fonio (Digitaria exilis).</title>
        <authorList>
            <person name="Bennetzen J.L."/>
            <person name="Chen S."/>
            <person name="Ma X."/>
            <person name="Wang X."/>
            <person name="Yssel A.E.J."/>
            <person name="Chaluvadi S.R."/>
            <person name="Johnson M."/>
            <person name="Gangashetty P."/>
            <person name="Hamidou F."/>
            <person name="Sanogo M.D."/>
            <person name="Zwaenepoel A."/>
            <person name="Wallace J."/>
            <person name="Van De Peer Y."/>
            <person name="Van Deynze A."/>
        </authorList>
    </citation>
    <scope>NUCLEOTIDE SEQUENCE</scope>
    <source>
        <tissue evidence="3">Leaves</tissue>
    </source>
</reference>
<organism evidence="3 4">
    <name type="scientific">Digitaria exilis</name>
    <dbReference type="NCBI Taxonomy" id="1010633"/>
    <lineage>
        <taxon>Eukaryota</taxon>
        <taxon>Viridiplantae</taxon>
        <taxon>Streptophyta</taxon>
        <taxon>Embryophyta</taxon>
        <taxon>Tracheophyta</taxon>
        <taxon>Spermatophyta</taxon>
        <taxon>Magnoliopsida</taxon>
        <taxon>Liliopsida</taxon>
        <taxon>Poales</taxon>
        <taxon>Poaceae</taxon>
        <taxon>PACMAD clade</taxon>
        <taxon>Panicoideae</taxon>
        <taxon>Panicodae</taxon>
        <taxon>Paniceae</taxon>
        <taxon>Anthephorinae</taxon>
        <taxon>Digitaria</taxon>
    </lineage>
</organism>
<feature type="transmembrane region" description="Helical" evidence="1">
    <location>
        <begin position="277"/>
        <end position="298"/>
    </location>
</feature>
<sequence>MAGVESNLPASAEEKRVRLPCPAEIKASWEKRVAEGASEVKRLPFPSSEEVKAAWEKRVAEGVSEEEEDDLRFASQASCFRDDWNKLYSRYFGRFEDTRICFDIDWKAPYLKLTGPTRAVVVCDPVTFEVDLKVKGSTESEDKYLSFLAVTYIDFTALHSHHVRMDYPSKLSTLQFELGSIVNSVEATISVRVRKGLWPDGLRAQFAARTASIGEAQVVLLDSGDDTIRISRGGSISLSRCVASVEISGNLEVIVEAGRGEEIVVGRRFFKPKKDNVSHGIIGLGFCTLDITVAWSLVSPFM</sequence>
<keyword evidence="1" id="KW-0812">Transmembrane</keyword>
<evidence type="ECO:0000259" key="2">
    <source>
        <dbReference type="Pfam" id="PF20241"/>
    </source>
</evidence>
<evidence type="ECO:0000313" key="3">
    <source>
        <dbReference type="EMBL" id="KAF8700980.1"/>
    </source>
</evidence>
<evidence type="ECO:0000313" key="4">
    <source>
        <dbReference type="Proteomes" id="UP000636709"/>
    </source>
</evidence>
<dbReference type="PANTHER" id="PTHR33065">
    <property type="entry name" value="OS07G0486400 PROTEIN"/>
    <property type="match status" value="1"/>
</dbReference>
<proteinExistence type="predicted"/>
<keyword evidence="4" id="KW-1185">Reference proteome</keyword>
<dbReference type="AlphaFoldDB" id="A0A835EQX3"/>
<dbReference type="OrthoDB" id="586448at2759"/>